<gene>
    <name evidence="4" type="ORF">HINF_LOCUS18160</name>
    <name evidence="5" type="ORF">HINF_LOCUS2790</name>
</gene>
<keyword evidence="1" id="KW-1133">Transmembrane helix</keyword>
<accession>A0AA86P4G8</accession>
<dbReference type="Pfam" id="PF00249">
    <property type="entry name" value="Myb_DNA-binding"/>
    <property type="match status" value="1"/>
</dbReference>
<evidence type="ECO:0000313" key="5">
    <source>
        <dbReference type="EMBL" id="CAL5974312.1"/>
    </source>
</evidence>
<dbReference type="EMBL" id="CAXDID020000005">
    <property type="protein sequence ID" value="CAL5974312.1"/>
    <property type="molecule type" value="Genomic_DNA"/>
</dbReference>
<keyword evidence="1" id="KW-0812">Transmembrane</keyword>
<organism evidence="4">
    <name type="scientific">Hexamita inflata</name>
    <dbReference type="NCBI Taxonomy" id="28002"/>
    <lineage>
        <taxon>Eukaryota</taxon>
        <taxon>Metamonada</taxon>
        <taxon>Diplomonadida</taxon>
        <taxon>Hexamitidae</taxon>
        <taxon>Hexamitinae</taxon>
        <taxon>Hexamita</taxon>
    </lineage>
</organism>
<evidence type="ECO:0000259" key="3">
    <source>
        <dbReference type="PROSITE" id="PS51294"/>
    </source>
</evidence>
<evidence type="ECO:0000313" key="6">
    <source>
        <dbReference type="Proteomes" id="UP001642409"/>
    </source>
</evidence>
<dbReference type="InterPro" id="IPR009057">
    <property type="entry name" value="Homeodomain-like_sf"/>
</dbReference>
<feature type="transmembrane region" description="Helical" evidence="1">
    <location>
        <begin position="62"/>
        <end position="80"/>
    </location>
</feature>
<evidence type="ECO:0000256" key="1">
    <source>
        <dbReference type="SAM" id="Phobius"/>
    </source>
</evidence>
<keyword evidence="6" id="KW-1185">Reference proteome</keyword>
<dbReference type="SMART" id="SM00717">
    <property type="entry name" value="SANT"/>
    <property type="match status" value="1"/>
</dbReference>
<protein>
    <submittedName>
        <fullName evidence="4">Myb-like DNA-binding domain-containing protein</fullName>
    </submittedName>
    <submittedName>
        <fullName evidence="5">Myb-like_DNA-binding domain-containing protein</fullName>
    </submittedName>
</protein>
<dbReference type="GO" id="GO:0003677">
    <property type="term" value="F:DNA binding"/>
    <property type="evidence" value="ECO:0007669"/>
    <property type="project" value="UniProtKB-KW"/>
</dbReference>
<name>A0AA86P4G8_9EUKA</name>
<evidence type="ECO:0000313" key="4">
    <source>
        <dbReference type="EMBL" id="CAI9930515.1"/>
    </source>
</evidence>
<dbReference type="AlphaFoldDB" id="A0AA86P4G8"/>
<comment type="caution">
    <text evidence="4">The sequence shown here is derived from an EMBL/GenBank/DDBJ whole genome shotgun (WGS) entry which is preliminary data.</text>
</comment>
<reference evidence="4" key="1">
    <citation type="submission" date="2023-06" db="EMBL/GenBank/DDBJ databases">
        <authorList>
            <person name="Kurt Z."/>
        </authorList>
    </citation>
    <scope>NUCLEOTIDE SEQUENCE</scope>
</reference>
<feature type="domain" description="Myb-like" evidence="2">
    <location>
        <begin position="6"/>
        <end position="52"/>
    </location>
</feature>
<dbReference type="Gene3D" id="1.10.10.60">
    <property type="entry name" value="Homeodomain-like"/>
    <property type="match status" value="1"/>
</dbReference>
<dbReference type="Proteomes" id="UP001642409">
    <property type="component" value="Unassembled WGS sequence"/>
</dbReference>
<keyword evidence="4" id="KW-0238">DNA-binding</keyword>
<dbReference type="InterPro" id="IPR001005">
    <property type="entry name" value="SANT/Myb"/>
</dbReference>
<dbReference type="InterPro" id="IPR017930">
    <property type="entry name" value="Myb_dom"/>
</dbReference>
<dbReference type="PROSITE" id="PS51294">
    <property type="entry name" value="HTH_MYB"/>
    <property type="match status" value="1"/>
</dbReference>
<keyword evidence="1" id="KW-0472">Membrane</keyword>
<sequence length="187" mass="22210">MRQIQKWTETDKYQLVSFVNLNTTNNRTNWVQVAQQINRTPKQCKSYYTVVIKQCVPKKCNLIWTLSMLIQLIGCVQIYGKKWSLIKKLQFPDYTTEQLRLKYHAFIQFKNGNEELVKLIQKGSVQVKDHPRVKKLYEHFLSLYDSYQNCTSSDFIRKKALQNANEKLQLQDLIKFLEAVIQQLTIE</sequence>
<dbReference type="SUPFAM" id="SSF46689">
    <property type="entry name" value="Homeodomain-like"/>
    <property type="match status" value="2"/>
</dbReference>
<feature type="domain" description="HTH myb-type" evidence="3">
    <location>
        <begin position="1"/>
        <end position="56"/>
    </location>
</feature>
<dbReference type="PROSITE" id="PS50090">
    <property type="entry name" value="MYB_LIKE"/>
    <property type="match status" value="1"/>
</dbReference>
<dbReference type="EMBL" id="CATOUU010000464">
    <property type="protein sequence ID" value="CAI9930515.1"/>
    <property type="molecule type" value="Genomic_DNA"/>
</dbReference>
<proteinExistence type="predicted"/>
<evidence type="ECO:0000259" key="2">
    <source>
        <dbReference type="PROSITE" id="PS50090"/>
    </source>
</evidence>
<reference evidence="5 6" key="2">
    <citation type="submission" date="2024-07" db="EMBL/GenBank/DDBJ databases">
        <authorList>
            <person name="Akdeniz Z."/>
        </authorList>
    </citation>
    <scope>NUCLEOTIDE SEQUENCE [LARGE SCALE GENOMIC DNA]</scope>
</reference>